<dbReference type="Pfam" id="PF03606">
    <property type="entry name" value="DcuC"/>
    <property type="match status" value="1"/>
</dbReference>
<feature type="transmembrane region" description="Helical" evidence="6">
    <location>
        <begin position="21"/>
        <end position="41"/>
    </location>
</feature>
<accession>A0ABW0TL99</accession>
<organism evidence="7 8">
    <name type="scientific">Sporosarcina soli</name>
    <dbReference type="NCBI Taxonomy" id="334736"/>
    <lineage>
        <taxon>Bacteria</taxon>
        <taxon>Bacillati</taxon>
        <taxon>Bacillota</taxon>
        <taxon>Bacilli</taxon>
        <taxon>Bacillales</taxon>
        <taxon>Caryophanaceae</taxon>
        <taxon>Sporosarcina</taxon>
    </lineage>
</organism>
<proteinExistence type="predicted"/>
<comment type="caution">
    <text evidence="7">The sequence shown here is derived from an EMBL/GenBank/DDBJ whole genome shotgun (WGS) entry which is preliminary data.</text>
</comment>
<dbReference type="Proteomes" id="UP001596109">
    <property type="component" value="Unassembled WGS sequence"/>
</dbReference>
<feature type="transmembrane region" description="Helical" evidence="6">
    <location>
        <begin position="206"/>
        <end position="228"/>
    </location>
</feature>
<feature type="transmembrane region" description="Helical" evidence="6">
    <location>
        <begin position="419"/>
        <end position="437"/>
    </location>
</feature>
<evidence type="ECO:0000256" key="1">
    <source>
        <dbReference type="ARBA" id="ARBA00004651"/>
    </source>
</evidence>
<feature type="transmembrane region" description="Helical" evidence="6">
    <location>
        <begin position="379"/>
        <end position="399"/>
    </location>
</feature>
<comment type="subcellular location">
    <subcellularLocation>
        <location evidence="1">Cell membrane</location>
        <topology evidence="1">Multi-pass membrane protein</topology>
    </subcellularLocation>
</comment>
<evidence type="ECO:0000256" key="4">
    <source>
        <dbReference type="ARBA" id="ARBA00022989"/>
    </source>
</evidence>
<evidence type="ECO:0000313" key="7">
    <source>
        <dbReference type="EMBL" id="MFC5590127.1"/>
    </source>
</evidence>
<keyword evidence="4 6" id="KW-1133">Transmembrane helix</keyword>
<feature type="transmembrane region" description="Helical" evidence="6">
    <location>
        <begin position="449"/>
        <end position="469"/>
    </location>
</feature>
<feature type="transmembrane region" description="Helical" evidence="6">
    <location>
        <begin position="125"/>
        <end position="152"/>
    </location>
</feature>
<feature type="transmembrane region" description="Helical" evidence="6">
    <location>
        <begin position="325"/>
        <end position="344"/>
    </location>
</feature>
<evidence type="ECO:0000256" key="2">
    <source>
        <dbReference type="ARBA" id="ARBA00022475"/>
    </source>
</evidence>
<dbReference type="InterPro" id="IPR018385">
    <property type="entry name" value="C4_dicarb_anaerob_car-like"/>
</dbReference>
<protein>
    <submittedName>
        <fullName evidence="7">YfcC family protein</fullName>
    </submittedName>
</protein>
<sequence>MTQNVISEKKAKSKLKLSMPNVFVILFAMMFMAMIATWVVPSGSYDRVEGPDGRMVVVPDSYTVSDSTPVGIFDVFIAVPQGLTEAAMIAWAILIIGGTWQVLHATGAISAGIENMVTKLGKREVIIIPIMMLIFASIAAFIGAMELAIVYIPIMIAMCLALRLDVLTAVGISLVSVGGAFAASLTNPFTVGLAQQIAGLPLYSGIGYRLIVLTVFLGVGILYVLLYARRVKKDPRKSLVYEENLNFIKTYKESEVLEHRKEHKYIGALLIVAFALIVYGVLKLGWFMFEIGAVFLIVGIVSGLLSKMSLDTITDHFIEGAKSVLLAALVVGLARSIVIIIENGGIIDTIVMALVAMIDGLPHAISVIGIFISQSIFNLIVPSGSGQVMITMPILSSVAEMVGITKQSTILATQLGDGITNILFPVSGVLMASLVYAKVPYFTWVKFIMPLLIIWTVLGCIFLVIAQAIQWGPF</sequence>
<feature type="transmembrane region" description="Helical" evidence="6">
    <location>
        <begin position="164"/>
        <end position="186"/>
    </location>
</feature>
<dbReference type="InterPro" id="IPR051679">
    <property type="entry name" value="DASS-Related_Transporters"/>
</dbReference>
<feature type="transmembrane region" description="Helical" evidence="6">
    <location>
        <begin position="350"/>
        <end position="372"/>
    </location>
</feature>
<keyword evidence="3 6" id="KW-0812">Transmembrane</keyword>
<keyword evidence="5 6" id="KW-0472">Membrane</keyword>
<evidence type="ECO:0000256" key="5">
    <source>
        <dbReference type="ARBA" id="ARBA00023136"/>
    </source>
</evidence>
<keyword evidence="8" id="KW-1185">Reference proteome</keyword>
<evidence type="ECO:0000313" key="8">
    <source>
        <dbReference type="Proteomes" id="UP001596109"/>
    </source>
</evidence>
<dbReference type="EMBL" id="JBHSNO010000007">
    <property type="protein sequence ID" value="MFC5590127.1"/>
    <property type="molecule type" value="Genomic_DNA"/>
</dbReference>
<feature type="transmembrane region" description="Helical" evidence="6">
    <location>
        <begin position="288"/>
        <end position="305"/>
    </location>
</feature>
<dbReference type="PANTHER" id="PTHR43652:SF2">
    <property type="entry name" value="BASIC AMINO ACID ANTIPORTER YFCC-RELATED"/>
    <property type="match status" value="1"/>
</dbReference>
<gene>
    <name evidence="7" type="ORF">ACFPRA_14565</name>
</gene>
<feature type="transmembrane region" description="Helical" evidence="6">
    <location>
        <begin position="265"/>
        <end position="282"/>
    </location>
</feature>
<keyword evidence="2" id="KW-1003">Cell membrane</keyword>
<evidence type="ECO:0000256" key="6">
    <source>
        <dbReference type="SAM" id="Phobius"/>
    </source>
</evidence>
<dbReference type="RefSeq" id="WP_381436075.1">
    <property type="nucleotide sequence ID" value="NZ_JBHSNO010000007.1"/>
</dbReference>
<dbReference type="PANTHER" id="PTHR43652">
    <property type="entry name" value="BASIC AMINO ACID ANTIPORTER YFCC-RELATED"/>
    <property type="match status" value="1"/>
</dbReference>
<name>A0ABW0TL99_9BACL</name>
<feature type="transmembrane region" description="Helical" evidence="6">
    <location>
        <begin position="91"/>
        <end position="113"/>
    </location>
</feature>
<reference evidence="8" key="1">
    <citation type="journal article" date="2019" name="Int. J. Syst. Evol. Microbiol.">
        <title>The Global Catalogue of Microorganisms (GCM) 10K type strain sequencing project: providing services to taxonomists for standard genome sequencing and annotation.</title>
        <authorList>
            <consortium name="The Broad Institute Genomics Platform"/>
            <consortium name="The Broad Institute Genome Sequencing Center for Infectious Disease"/>
            <person name="Wu L."/>
            <person name="Ma J."/>
        </authorList>
    </citation>
    <scope>NUCLEOTIDE SEQUENCE [LARGE SCALE GENOMIC DNA]</scope>
    <source>
        <strain evidence="8">CGMCC 4.1434</strain>
    </source>
</reference>
<evidence type="ECO:0000256" key="3">
    <source>
        <dbReference type="ARBA" id="ARBA00022692"/>
    </source>
</evidence>